<evidence type="ECO:0000256" key="2">
    <source>
        <dbReference type="SAM" id="MobiDB-lite"/>
    </source>
</evidence>
<feature type="domain" description="GYF" evidence="3">
    <location>
        <begin position="9"/>
        <end position="56"/>
    </location>
</feature>
<feature type="region of interest" description="Disordered" evidence="2">
    <location>
        <begin position="117"/>
        <end position="146"/>
    </location>
</feature>
<accession>A0A5B8MRI3</accession>
<evidence type="ECO:0000313" key="4">
    <source>
        <dbReference type="EMBL" id="QDZ23199.1"/>
    </source>
</evidence>
<organism evidence="4 5">
    <name type="scientific">Chloropicon primus</name>
    <dbReference type="NCBI Taxonomy" id="1764295"/>
    <lineage>
        <taxon>Eukaryota</taxon>
        <taxon>Viridiplantae</taxon>
        <taxon>Chlorophyta</taxon>
        <taxon>Chloropicophyceae</taxon>
        <taxon>Chloropicales</taxon>
        <taxon>Chloropicaceae</taxon>
        <taxon>Chloropicon</taxon>
    </lineage>
</organism>
<keyword evidence="5" id="KW-1185">Reference proteome</keyword>
<dbReference type="InterPro" id="IPR025640">
    <property type="entry name" value="GYF_2"/>
</dbReference>
<dbReference type="EMBL" id="CP031042">
    <property type="protein sequence ID" value="QDZ23199.1"/>
    <property type="molecule type" value="Genomic_DNA"/>
</dbReference>
<reference evidence="4 5" key="1">
    <citation type="submission" date="2018-07" db="EMBL/GenBank/DDBJ databases">
        <title>The complete nuclear genome of the prasinophyte Chloropicon primus (CCMP1205).</title>
        <authorList>
            <person name="Pombert J.-F."/>
            <person name="Otis C."/>
            <person name="Turmel M."/>
            <person name="Lemieux C."/>
        </authorList>
    </citation>
    <scope>NUCLEOTIDE SEQUENCE [LARGE SCALE GENOMIC DNA]</scope>
    <source>
        <strain evidence="4 5">CCMP1205</strain>
    </source>
</reference>
<feature type="compositionally biased region" description="Basic residues" evidence="2">
    <location>
        <begin position="264"/>
        <end position="283"/>
    </location>
</feature>
<dbReference type="Proteomes" id="UP000316726">
    <property type="component" value="Chromosome 9"/>
</dbReference>
<name>A0A5B8MRI3_9CHLO</name>
<dbReference type="OrthoDB" id="10679340at2759"/>
<dbReference type="AlphaFoldDB" id="A0A5B8MRI3"/>
<evidence type="ECO:0000256" key="1">
    <source>
        <dbReference type="SAM" id="Coils"/>
    </source>
</evidence>
<dbReference type="Pfam" id="PF14237">
    <property type="entry name" value="GYF_2"/>
    <property type="match status" value="1"/>
</dbReference>
<feature type="region of interest" description="Disordered" evidence="2">
    <location>
        <begin position="217"/>
        <end position="314"/>
    </location>
</feature>
<feature type="compositionally biased region" description="Low complexity" evidence="2">
    <location>
        <begin position="253"/>
        <end position="263"/>
    </location>
</feature>
<gene>
    <name evidence="4" type="ORF">A3770_09p57170</name>
</gene>
<sequence length="454" mass="50223">MEEDSPEGWYYLGTDGAENGPLNFRIIRAHLRLGTLPVDIPVWREGLRDWTEAKNISLFRNMGGGVAGMQAPSSPLVEETVRGVANGIYDAKTNYVTEGGTPLFPSTPERRFLLHQDRHDGKKYPSTSTSNLAKGSAGKRQARGGANSWATIRGGEWFYCSRETKEPRGPVSTAKLIELAKKGILTHASWVWSEEEQPFWVKFSECTKFKDLGVVTATGGGPREKGASQAMPRGAAARSYRSHGRDSDAENEPPASQPLQQQQARKRHARHKKRGSGTLKHKQASGSSAKRGGRGRSSHRASPDGGGGSGSLGMDNGIFEDLAAFERENELERANSELQKALFNAGTKESKLREYKSKIKLLKEELRIRDEQISSISVEKSQGHQGENGEESSLLRAQLDMAELKLREQDRVLEQKNEDIKRLEITVAETDSELTKARIALSKELSWLLEENAQ</sequence>
<feature type="coiled-coil region" evidence="1">
    <location>
        <begin position="399"/>
        <end position="433"/>
    </location>
</feature>
<proteinExistence type="predicted"/>
<evidence type="ECO:0000259" key="3">
    <source>
        <dbReference type="Pfam" id="PF14237"/>
    </source>
</evidence>
<feature type="coiled-coil region" evidence="1">
    <location>
        <begin position="345"/>
        <end position="372"/>
    </location>
</feature>
<evidence type="ECO:0000313" key="5">
    <source>
        <dbReference type="Proteomes" id="UP000316726"/>
    </source>
</evidence>
<keyword evidence="1" id="KW-0175">Coiled coil</keyword>
<protein>
    <recommendedName>
        <fullName evidence="3">GYF domain-containing protein</fullName>
    </recommendedName>
</protein>